<evidence type="ECO:0000313" key="2">
    <source>
        <dbReference type="Proteomes" id="UP001385389"/>
    </source>
</evidence>
<accession>A0ABZ2IQ68</accession>
<gene>
    <name evidence="1" type="ORF">V8V93_10450</name>
</gene>
<dbReference type="PANTHER" id="PTHR13812">
    <property type="entry name" value="KETIMINE REDUCTASE MU-CRYSTALLIN"/>
    <property type="match status" value="1"/>
</dbReference>
<dbReference type="PANTHER" id="PTHR13812:SF19">
    <property type="entry name" value="KETIMINE REDUCTASE MU-CRYSTALLIN"/>
    <property type="match status" value="1"/>
</dbReference>
<sequence length="328" mass="35447">MGSEVRVLSAGEMDRLGIAMAEVMDAVEAGFAALGKGLGKMPSKIGVHPRADSFIHAMPCYLGGHIDRAGVKCISGYPANPAKGLPYISGVMILNDPETGRPQAILDAARLTAWRTGAASGVYARYFGDPKTTCVTIVGTGVQGRTNLLAMKEVFPKLNEVRCCGVREPSVQRFIDEMAPELPDAVFSLHTDIETAVRGTDVLITCTPMVEEPDRPVRRKWLKDDCLVIAVDYDACVNEDVFRGAHFTCDYREQYVLTQKSGTYFQNGYPGPRDIDADLCEVCAGNRRALREGRRGAVLMGIAAHDVMAAALVYERAAQTGAGTLVEL</sequence>
<dbReference type="PIRSF" id="PIRSF001439">
    <property type="entry name" value="CryM"/>
    <property type="match status" value="1"/>
</dbReference>
<dbReference type="InterPro" id="IPR023401">
    <property type="entry name" value="ODC_N"/>
</dbReference>
<keyword evidence="2" id="KW-1185">Reference proteome</keyword>
<reference evidence="1 2" key="1">
    <citation type="submission" date="2024-03" db="EMBL/GenBank/DDBJ databases">
        <title>Phenotype and Genome Characterization of a Sulfate-Reducing Bacterium Pseudodesulfovibrio sp. strain 5S69, isolated from Petroleum Reservoir in Tatarstan (Russia).</title>
        <authorList>
            <person name="Bidzhieva S.K."/>
            <person name="Kadnikov V."/>
            <person name="Tourova T.P."/>
            <person name="Samigullina S.R."/>
            <person name="Sokolova D.S."/>
            <person name="Poltaraus A.B."/>
            <person name="Avtukh A.N."/>
            <person name="Tereshina V.M."/>
            <person name="Mardanov A.V."/>
            <person name="Nazina T.N."/>
        </authorList>
    </citation>
    <scope>NUCLEOTIDE SEQUENCE [LARGE SCALE GENOMIC DNA]</scope>
    <source>
        <strain evidence="1 2">5S69</strain>
    </source>
</reference>
<proteinExistence type="predicted"/>
<protein>
    <submittedName>
        <fullName evidence="1">Ornithine cyclodeaminase family protein</fullName>
    </submittedName>
</protein>
<dbReference type="Gene3D" id="3.40.50.720">
    <property type="entry name" value="NAD(P)-binding Rossmann-like Domain"/>
    <property type="match status" value="1"/>
</dbReference>
<dbReference type="Proteomes" id="UP001385389">
    <property type="component" value="Chromosome"/>
</dbReference>
<name>A0ABZ2IQ68_9BACT</name>
<dbReference type="RefSeq" id="WP_338666621.1">
    <property type="nucleotide sequence ID" value="NZ_CP146609.1"/>
</dbReference>
<dbReference type="SUPFAM" id="SSF51735">
    <property type="entry name" value="NAD(P)-binding Rossmann-fold domains"/>
    <property type="match status" value="1"/>
</dbReference>
<dbReference type="InterPro" id="IPR036291">
    <property type="entry name" value="NAD(P)-bd_dom_sf"/>
</dbReference>
<dbReference type="EMBL" id="CP146609">
    <property type="protein sequence ID" value="WWX20877.1"/>
    <property type="molecule type" value="Genomic_DNA"/>
</dbReference>
<organism evidence="1 2">
    <name type="scientific">Pseudodesulfovibrio methanolicus</name>
    <dbReference type="NCBI Taxonomy" id="3126690"/>
    <lineage>
        <taxon>Bacteria</taxon>
        <taxon>Pseudomonadati</taxon>
        <taxon>Thermodesulfobacteriota</taxon>
        <taxon>Desulfovibrionia</taxon>
        <taxon>Desulfovibrionales</taxon>
        <taxon>Desulfovibrionaceae</taxon>
    </lineage>
</organism>
<dbReference type="Gene3D" id="3.30.1780.10">
    <property type="entry name" value="ornithine cyclodeaminase, domain 1"/>
    <property type="match status" value="1"/>
</dbReference>
<evidence type="ECO:0000313" key="1">
    <source>
        <dbReference type="EMBL" id="WWX20877.1"/>
    </source>
</evidence>
<dbReference type="InterPro" id="IPR003462">
    <property type="entry name" value="ODC_Mu_crystall"/>
</dbReference>
<dbReference type="Pfam" id="PF02423">
    <property type="entry name" value="OCD_Mu_crystall"/>
    <property type="match status" value="1"/>
</dbReference>